<dbReference type="EMBL" id="JABWDY010036815">
    <property type="protein sequence ID" value="KAF5180907.1"/>
    <property type="molecule type" value="Genomic_DNA"/>
</dbReference>
<evidence type="ECO:0000313" key="2">
    <source>
        <dbReference type="EMBL" id="KAF5180907.1"/>
    </source>
</evidence>
<evidence type="ECO:0000313" key="3">
    <source>
        <dbReference type="Proteomes" id="UP000554482"/>
    </source>
</evidence>
<feature type="region of interest" description="Disordered" evidence="1">
    <location>
        <begin position="288"/>
        <end position="355"/>
    </location>
</feature>
<reference evidence="2 3" key="1">
    <citation type="submission" date="2020-06" db="EMBL/GenBank/DDBJ databases">
        <title>Transcriptomic and genomic resources for Thalictrum thalictroides and T. hernandezii: Facilitating candidate gene discovery in an emerging model plant lineage.</title>
        <authorList>
            <person name="Arias T."/>
            <person name="Riano-Pachon D.M."/>
            <person name="Di Stilio V.S."/>
        </authorList>
    </citation>
    <scope>NUCLEOTIDE SEQUENCE [LARGE SCALE GENOMIC DNA]</scope>
    <source>
        <strain evidence="3">cv. WT478/WT964</strain>
        <tissue evidence="2">Leaves</tissue>
    </source>
</reference>
<protein>
    <submittedName>
        <fullName evidence="2">Uncharacterized protein</fullName>
    </submittedName>
</protein>
<sequence>MPKANGKQTDSGKKRKKNGDHQVFLDNSSVATRKGTQQAIGTSMKLAMVPYLPEQKPVHLGAKLQLCSDYDNDSDQAFLDKSSVFMRKGTQQAIGTSKKLAMVPYLPEQKPVHLGAKLQLCSDYDNDSDQASLDKSSVFMRKGTQQAIGTSKKLAMVPYLPEQKPVHLGAKLQLCSDYDNDSDQAFLDKSSVFMRKGTQQAIGTSMKLAMVPYLPEQKPVHLGAKLQLCSDYDNDSDQAFLDKSSVFMRKGTQQAIGTSKKLAMVPYLPEQKPVHLGAKLQLCSDYDNDSDQASLDKSSVSTRKGTQGATRTSKKLAVVPHQPEQKPVHLGAEPQVSSDDDNDSERTVSDDSETTAIPFAYEPGLGLSMIPQVVDVNLPEYSQQSQSQYESSEDHNVAAQADNQGVYNDEN</sequence>
<feature type="compositionally biased region" description="Polar residues" evidence="1">
    <location>
        <begin position="291"/>
        <end position="311"/>
    </location>
</feature>
<evidence type="ECO:0000256" key="1">
    <source>
        <dbReference type="SAM" id="MobiDB-lite"/>
    </source>
</evidence>
<dbReference type="AlphaFoldDB" id="A0A7J6V812"/>
<gene>
    <name evidence="2" type="ORF">FRX31_029505</name>
</gene>
<feature type="compositionally biased region" description="Low complexity" evidence="1">
    <location>
        <begin position="380"/>
        <end position="390"/>
    </location>
</feature>
<organism evidence="2 3">
    <name type="scientific">Thalictrum thalictroides</name>
    <name type="common">Rue-anemone</name>
    <name type="synonym">Anemone thalictroides</name>
    <dbReference type="NCBI Taxonomy" id="46969"/>
    <lineage>
        <taxon>Eukaryota</taxon>
        <taxon>Viridiplantae</taxon>
        <taxon>Streptophyta</taxon>
        <taxon>Embryophyta</taxon>
        <taxon>Tracheophyta</taxon>
        <taxon>Spermatophyta</taxon>
        <taxon>Magnoliopsida</taxon>
        <taxon>Ranunculales</taxon>
        <taxon>Ranunculaceae</taxon>
        <taxon>Thalictroideae</taxon>
        <taxon>Thalictrum</taxon>
    </lineage>
</organism>
<name>A0A7J6V812_THATH</name>
<dbReference type="Proteomes" id="UP000554482">
    <property type="component" value="Unassembled WGS sequence"/>
</dbReference>
<feature type="region of interest" description="Disordered" evidence="1">
    <location>
        <begin position="1"/>
        <end position="24"/>
    </location>
</feature>
<keyword evidence="3" id="KW-1185">Reference proteome</keyword>
<accession>A0A7J6V812</accession>
<proteinExistence type="predicted"/>
<comment type="caution">
    <text evidence="2">The sequence shown here is derived from an EMBL/GenBank/DDBJ whole genome shotgun (WGS) entry which is preliminary data.</text>
</comment>
<feature type="compositionally biased region" description="Polar residues" evidence="1">
    <location>
        <begin position="401"/>
        <end position="411"/>
    </location>
</feature>
<feature type="region of interest" description="Disordered" evidence="1">
    <location>
        <begin position="379"/>
        <end position="411"/>
    </location>
</feature>